<dbReference type="RefSeq" id="XP_031787184.1">
    <property type="nucleotide sequence ID" value="XM_031931324.1"/>
</dbReference>
<protein>
    <recommendedName>
        <fullName evidence="2">C2H2-type domain-containing protein</fullName>
    </recommendedName>
</protein>
<reference evidence="3" key="1">
    <citation type="submission" date="2021-01" db="UniProtKB">
        <authorList>
            <consortium name="EnsemblMetazoa"/>
        </authorList>
    </citation>
    <scope>IDENTIFICATION</scope>
</reference>
<accession>A0A7M7QGQ8</accession>
<dbReference type="AlphaFoldDB" id="A0A7M7QGQ8"/>
<evidence type="ECO:0000256" key="1">
    <source>
        <dbReference type="PROSITE-ProRule" id="PRU00042"/>
    </source>
</evidence>
<evidence type="ECO:0000259" key="2">
    <source>
        <dbReference type="PROSITE" id="PS50157"/>
    </source>
</evidence>
<dbReference type="GO" id="GO:0008270">
    <property type="term" value="F:zinc ion binding"/>
    <property type="evidence" value="ECO:0007669"/>
    <property type="project" value="UniProtKB-KW"/>
</dbReference>
<sequence>MTSLQDAANTPFSFSGYYISNYDISLLPGQRWEGIQSHDVAAAQGFANTCHQCGKSYKHTYHLKRHLKYECGQHRRFCCCYCSHRAKHKDHIQKHIANKHRNKPIKYSVDE</sequence>
<dbReference type="Proteomes" id="UP000002358">
    <property type="component" value="Chromosome 5"/>
</dbReference>
<dbReference type="OrthoDB" id="10004641at2759"/>
<evidence type="ECO:0000313" key="4">
    <source>
        <dbReference type="Proteomes" id="UP000002358"/>
    </source>
</evidence>
<dbReference type="SMR" id="A0A7M7QGQ8"/>
<feature type="domain" description="C2H2-type" evidence="2">
    <location>
        <begin position="48"/>
        <end position="75"/>
    </location>
</feature>
<dbReference type="PROSITE" id="PS50157">
    <property type="entry name" value="ZINC_FINGER_C2H2_2"/>
    <property type="match status" value="1"/>
</dbReference>
<evidence type="ECO:0000313" key="3">
    <source>
        <dbReference type="EnsemblMetazoa" id="XP_031787184"/>
    </source>
</evidence>
<keyword evidence="4" id="KW-1185">Reference proteome</keyword>
<organism evidence="3 4">
    <name type="scientific">Nasonia vitripennis</name>
    <name type="common">Parasitic wasp</name>
    <dbReference type="NCBI Taxonomy" id="7425"/>
    <lineage>
        <taxon>Eukaryota</taxon>
        <taxon>Metazoa</taxon>
        <taxon>Ecdysozoa</taxon>
        <taxon>Arthropoda</taxon>
        <taxon>Hexapoda</taxon>
        <taxon>Insecta</taxon>
        <taxon>Pterygota</taxon>
        <taxon>Neoptera</taxon>
        <taxon>Endopterygota</taxon>
        <taxon>Hymenoptera</taxon>
        <taxon>Apocrita</taxon>
        <taxon>Proctotrupomorpha</taxon>
        <taxon>Chalcidoidea</taxon>
        <taxon>Pteromalidae</taxon>
        <taxon>Pteromalinae</taxon>
        <taxon>Nasonia</taxon>
    </lineage>
</organism>
<dbReference type="Gene3D" id="3.30.160.60">
    <property type="entry name" value="Classic Zinc Finger"/>
    <property type="match status" value="1"/>
</dbReference>
<keyword evidence="1" id="KW-0479">Metal-binding</keyword>
<name>A0A7M7QGQ8_NASVI</name>
<keyword evidence="1" id="KW-0862">Zinc</keyword>
<dbReference type="InterPro" id="IPR013087">
    <property type="entry name" value="Znf_C2H2_type"/>
</dbReference>
<proteinExistence type="predicted"/>
<dbReference type="EnsemblMetazoa" id="XM_031931324">
    <property type="protein sequence ID" value="XP_031787184"/>
    <property type="gene ID" value="LOC116417584"/>
</dbReference>
<keyword evidence="1" id="KW-0863">Zinc-finger</keyword>
<dbReference type="GeneID" id="116417584"/>
<dbReference type="KEGG" id="nvi:116417584"/>
<dbReference type="InParanoid" id="A0A7M7QGQ8"/>